<dbReference type="GO" id="GO:0007165">
    <property type="term" value="P:signal transduction"/>
    <property type="evidence" value="ECO:0007669"/>
    <property type="project" value="UniProtKB-KW"/>
</dbReference>
<evidence type="ECO:0000259" key="4">
    <source>
        <dbReference type="PROSITE" id="PS50111"/>
    </source>
</evidence>
<dbReference type="Gene3D" id="1.10.490.10">
    <property type="entry name" value="Globins"/>
    <property type="match status" value="1"/>
</dbReference>
<dbReference type="GO" id="GO:0019825">
    <property type="term" value="F:oxygen binding"/>
    <property type="evidence" value="ECO:0007669"/>
    <property type="project" value="InterPro"/>
</dbReference>
<dbReference type="RefSeq" id="WP_126658942.1">
    <property type="nucleotide sequence ID" value="NZ_RYYR01000010.1"/>
</dbReference>
<comment type="caution">
    <text evidence="5">The sequence shown here is derived from an EMBL/GenBank/DDBJ whole genome shotgun (WGS) entry which is preliminary data.</text>
</comment>
<sequence>MGLFFSTNKKMQIEEPNWASIDHQAISILETNSHLGLLEQLTLIEFTEDDVKSLVTLKPYIEENIGEIINTFYNALSSIPHLKKIIEDHSTVDRLRKTLESHIIEMFSGQIDDAFIEKRLRVARVHFRIGLLPKWYIGAFQRILGTIIHILNRSKWSKENIEKAMLLCSKLINFETQLVLEEYEKENIRIRDAQYEQVKNELKDNLSLLSQNLAQVSEETNSSVKEVIDYSSEIEKNTQKNIIQANSIEVKANSGNNLVKRLEDQIGVVSKRTDEMEHLVFKLKNSSEKINQIISMVKQIADQTNLLALNATIEAARAGTHGKGFAVVAEEVRKLANQSKQSVEQITELIQDSATLTRNAVETTKNIKEIVTVSLESSFEMKQTFNNIVDSVHENKIQIDLIGNNIKTLVDVIEEINSYTSKIATQSLQLYDTTVHL</sequence>
<dbReference type="Proteomes" id="UP000287910">
    <property type="component" value="Unassembled WGS sequence"/>
</dbReference>
<evidence type="ECO:0000313" key="5">
    <source>
        <dbReference type="EMBL" id="RUL53204.1"/>
    </source>
</evidence>
<evidence type="ECO:0000256" key="1">
    <source>
        <dbReference type="ARBA" id="ARBA00023224"/>
    </source>
</evidence>
<dbReference type="GO" id="GO:0006935">
    <property type="term" value="P:chemotaxis"/>
    <property type="evidence" value="ECO:0007669"/>
    <property type="project" value="InterPro"/>
</dbReference>
<dbReference type="GO" id="GO:0004888">
    <property type="term" value="F:transmembrane signaling receptor activity"/>
    <property type="evidence" value="ECO:0007669"/>
    <property type="project" value="InterPro"/>
</dbReference>
<dbReference type="InterPro" id="IPR004089">
    <property type="entry name" value="MCPsignal_dom"/>
</dbReference>
<dbReference type="PANTHER" id="PTHR32089">
    <property type="entry name" value="METHYL-ACCEPTING CHEMOTAXIS PROTEIN MCPB"/>
    <property type="match status" value="1"/>
</dbReference>
<dbReference type="InterPro" id="IPR009050">
    <property type="entry name" value="Globin-like_sf"/>
</dbReference>
<keyword evidence="6" id="KW-1185">Reference proteome</keyword>
<dbReference type="SUPFAM" id="SSF46458">
    <property type="entry name" value="Globin-like"/>
    <property type="match status" value="1"/>
</dbReference>
<keyword evidence="1 3" id="KW-0807">Transducer</keyword>
<dbReference type="Pfam" id="PF11563">
    <property type="entry name" value="Protoglobin"/>
    <property type="match status" value="1"/>
</dbReference>
<feature type="domain" description="Methyl-accepting transducer" evidence="4">
    <location>
        <begin position="204"/>
        <end position="424"/>
    </location>
</feature>
<evidence type="ECO:0000256" key="3">
    <source>
        <dbReference type="PROSITE-ProRule" id="PRU00284"/>
    </source>
</evidence>
<dbReference type="EMBL" id="RYYR01000010">
    <property type="protein sequence ID" value="RUL53204.1"/>
    <property type="molecule type" value="Genomic_DNA"/>
</dbReference>
<dbReference type="Pfam" id="PF00015">
    <property type="entry name" value="MCPsignal"/>
    <property type="match status" value="1"/>
</dbReference>
<name>A0A432LC48_9BACI</name>
<dbReference type="PRINTS" id="PR00260">
    <property type="entry name" value="CHEMTRNSDUCR"/>
</dbReference>
<organism evidence="5 6">
    <name type="scientific">Lysinibacillus antri</name>
    <dbReference type="NCBI Taxonomy" id="2498145"/>
    <lineage>
        <taxon>Bacteria</taxon>
        <taxon>Bacillati</taxon>
        <taxon>Bacillota</taxon>
        <taxon>Bacilli</taxon>
        <taxon>Bacillales</taxon>
        <taxon>Bacillaceae</taxon>
        <taxon>Lysinibacillus</taxon>
    </lineage>
</organism>
<evidence type="ECO:0000313" key="6">
    <source>
        <dbReference type="Proteomes" id="UP000287910"/>
    </source>
</evidence>
<dbReference type="InterPro" id="IPR044398">
    <property type="entry name" value="Globin-sensor_dom"/>
</dbReference>
<dbReference type="PANTHER" id="PTHR32089:SF118">
    <property type="entry name" value="HEME-BASED AEROTACTIC TRANSDUCER HEMAT"/>
    <property type="match status" value="1"/>
</dbReference>
<dbReference type="SMART" id="SM00283">
    <property type="entry name" value="MA"/>
    <property type="match status" value="1"/>
</dbReference>
<evidence type="ECO:0000256" key="2">
    <source>
        <dbReference type="ARBA" id="ARBA00029447"/>
    </source>
</evidence>
<dbReference type="AlphaFoldDB" id="A0A432LC48"/>
<proteinExistence type="inferred from homology"/>
<dbReference type="SUPFAM" id="SSF58104">
    <property type="entry name" value="Methyl-accepting chemotaxis protein (MCP) signaling domain"/>
    <property type="match status" value="1"/>
</dbReference>
<dbReference type="InterPro" id="IPR004090">
    <property type="entry name" value="Chemotax_Me-accpt_rcpt"/>
</dbReference>
<dbReference type="CDD" id="cd01068">
    <property type="entry name" value="globin_sensor"/>
    <property type="match status" value="1"/>
</dbReference>
<dbReference type="GO" id="GO:0020037">
    <property type="term" value="F:heme binding"/>
    <property type="evidence" value="ECO:0007669"/>
    <property type="project" value="InterPro"/>
</dbReference>
<dbReference type="InterPro" id="IPR039379">
    <property type="entry name" value="Protoglobin_sensor_dom"/>
</dbReference>
<reference evidence="5 6" key="1">
    <citation type="submission" date="2018-12" db="EMBL/GenBank/DDBJ databases">
        <title>Lysinibacillus antri sp. nov., isolated from a cave soil.</title>
        <authorList>
            <person name="Narsing Rao M.P."/>
            <person name="Zhang H."/>
            <person name="Dong Z.-Y."/>
            <person name="Niu X.-K."/>
            <person name="Zhang K."/>
            <person name="Fang B.-Z."/>
            <person name="Kang Y.-Q."/>
            <person name="Xiao M."/>
            <person name="Li W.-J."/>
        </authorList>
    </citation>
    <scope>NUCLEOTIDE SEQUENCE [LARGE SCALE GENOMIC DNA]</scope>
    <source>
        <strain evidence="5 6">SYSU K30002</strain>
    </source>
</reference>
<accession>A0A432LC48</accession>
<comment type="similarity">
    <text evidence="2">Belongs to the methyl-accepting chemotaxis (MCP) protein family.</text>
</comment>
<dbReference type="PROSITE" id="PS50111">
    <property type="entry name" value="CHEMOTAXIS_TRANSDUC_2"/>
    <property type="match status" value="1"/>
</dbReference>
<dbReference type="GO" id="GO:0016020">
    <property type="term" value="C:membrane"/>
    <property type="evidence" value="ECO:0007669"/>
    <property type="project" value="InterPro"/>
</dbReference>
<protein>
    <submittedName>
        <fullName evidence="5">Globin-coupled sensor protein</fullName>
    </submittedName>
</protein>
<gene>
    <name evidence="5" type="ORF">EK386_09590</name>
</gene>
<dbReference type="Gene3D" id="1.10.287.950">
    <property type="entry name" value="Methyl-accepting chemotaxis protein"/>
    <property type="match status" value="1"/>
</dbReference>
<dbReference type="InterPro" id="IPR012292">
    <property type="entry name" value="Globin/Proto"/>
</dbReference>